<evidence type="ECO:0000256" key="1">
    <source>
        <dbReference type="ARBA" id="ARBA00010556"/>
    </source>
</evidence>
<dbReference type="Pfam" id="PF01835">
    <property type="entry name" value="MG2"/>
    <property type="match status" value="1"/>
</dbReference>
<feature type="signal peptide" evidence="2">
    <location>
        <begin position="1"/>
        <end position="21"/>
    </location>
</feature>
<comment type="caution">
    <text evidence="5">The sequence shown here is derived from an EMBL/GenBank/DDBJ whole genome shotgun (WGS) entry which is preliminary data.</text>
</comment>
<dbReference type="EMBL" id="ADMG01000005">
    <property type="protein sequence ID" value="EKB32294.1"/>
    <property type="molecule type" value="Genomic_DNA"/>
</dbReference>
<accession>K1KKU2</accession>
<reference evidence="5 6" key="1">
    <citation type="submission" date="2012-05" db="EMBL/GenBank/DDBJ databases">
        <title>The Genome Sequence of Sutterella wadsworthensis 2_1_59BFAA.</title>
        <authorList>
            <consortium name="The Broad Institute Genome Sequencing Platform"/>
            <person name="Earl A."/>
            <person name="Ward D."/>
            <person name="Feldgarden M."/>
            <person name="Gevers D."/>
            <person name="Daigneault M."/>
            <person name="Strauss J."/>
            <person name="Allen-Vercoe E."/>
            <person name="Walker B."/>
            <person name="Young S.K."/>
            <person name="Zeng Q."/>
            <person name="Gargeya S."/>
            <person name="Fitzgerald M."/>
            <person name="Haas B."/>
            <person name="Abouelleil A."/>
            <person name="Alvarado L."/>
            <person name="Arachchi H.M."/>
            <person name="Berlin A.M."/>
            <person name="Chapman S.B."/>
            <person name="Goldberg J."/>
            <person name="Griggs A."/>
            <person name="Gujja S."/>
            <person name="Hansen M."/>
            <person name="Howarth C."/>
            <person name="Imamovic A."/>
            <person name="Larimer J."/>
            <person name="McCowen C."/>
            <person name="Montmayeur A."/>
            <person name="Murphy C."/>
            <person name="Neiman D."/>
            <person name="Pearson M."/>
            <person name="Priest M."/>
            <person name="Roberts A."/>
            <person name="Saif S."/>
            <person name="Shea T."/>
            <person name="Sisk P."/>
            <person name="Sykes S."/>
            <person name="Wortman J."/>
            <person name="Nusbaum C."/>
            <person name="Birren B."/>
        </authorList>
    </citation>
    <scope>NUCLEOTIDE SEQUENCE [LARGE SCALE GENOMIC DNA]</scope>
    <source>
        <strain evidence="5 6">2_1_59BFAA</strain>
    </source>
</reference>
<organism evidence="5 6">
    <name type="scientific">Sutterella wadsworthensis 2_1_59BFAA</name>
    <dbReference type="NCBI Taxonomy" id="742823"/>
    <lineage>
        <taxon>Bacteria</taxon>
        <taxon>Pseudomonadati</taxon>
        <taxon>Pseudomonadota</taxon>
        <taxon>Betaproteobacteria</taxon>
        <taxon>Burkholderiales</taxon>
        <taxon>Sutterellaceae</taxon>
        <taxon>Sutterella</taxon>
    </lineage>
</organism>
<dbReference type="InterPro" id="IPR002890">
    <property type="entry name" value="MG2"/>
</dbReference>
<evidence type="ECO:0000259" key="3">
    <source>
        <dbReference type="SMART" id="SM01359"/>
    </source>
</evidence>
<dbReference type="InterPro" id="IPR011625">
    <property type="entry name" value="A2M_N_BRD"/>
</dbReference>
<comment type="similarity">
    <text evidence="1">Belongs to the protease inhibitor I39 (alpha-2-macroglobulin) family. Bacterial alpha-2-macroglobulin subfamily.</text>
</comment>
<dbReference type="PANTHER" id="PTHR40094:SF1">
    <property type="entry name" value="UBIQUITIN DOMAIN-CONTAINING PROTEIN"/>
    <property type="match status" value="1"/>
</dbReference>
<dbReference type="PANTHER" id="PTHR40094">
    <property type="entry name" value="ALPHA-2-MACROGLOBULIN HOMOLOG"/>
    <property type="match status" value="1"/>
</dbReference>
<feature type="chain" id="PRO_5003846952" description="Alpha-2-macroglobulin domain-containing protein" evidence="2">
    <location>
        <begin position="22"/>
        <end position="1869"/>
    </location>
</feature>
<dbReference type="STRING" id="742823.HMPREF9465_00099"/>
<dbReference type="InterPro" id="IPR041462">
    <property type="entry name" value="Bact_A2M_MG6"/>
</dbReference>
<dbReference type="Gene3D" id="2.60.40.3710">
    <property type="match status" value="1"/>
</dbReference>
<dbReference type="HOGENOM" id="CLU_000965_2_0_4"/>
<dbReference type="SMART" id="SM01359">
    <property type="entry name" value="A2M_N_2"/>
    <property type="match status" value="1"/>
</dbReference>
<protein>
    <recommendedName>
        <fullName evidence="7">Alpha-2-macroglobulin domain-containing protein</fullName>
    </recommendedName>
</protein>
<dbReference type="InterPro" id="IPR041246">
    <property type="entry name" value="Bact_MG10"/>
</dbReference>
<dbReference type="eggNOG" id="COG2373">
    <property type="taxonomic scope" value="Bacteria"/>
</dbReference>
<evidence type="ECO:0000313" key="6">
    <source>
        <dbReference type="Proteomes" id="UP000005835"/>
    </source>
</evidence>
<dbReference type="PATRIC" id="fig|742823.3.peg.102"/>
<evidence type="ECO:0000313" key="5">
    <source>
        <dbReference type="EMBL" id="EKB32294.1"/>
    </source>
</evidence>
<dbReference type="Pfam" id="PF17962">
    <property type="entry name" value="bMG6"/>
    <property type="match status" value="1"/>
</dbReference>
<evidence type="ECO:0000259" key="4">
    <source>
        <dbReference type="SMART" id="SM01360"/>
    </source>
</evidence>
<dbReference type="Proteomes" id="UP000005835">
    <property type="component" value="Unassembled WGS sequence"/>
</dbReference>
<dbReference type="Gene3D" id="2.60.40.1930">
    <property type="match status" value="1"/>
</dbReference>
<dbReference type="InterPro" id="IPR051802">
    <property type="entry name" value="YfhM-like"/>
</dbReference>
<feature type="domain" description="Alpha-2-macroglobulin bait region" evidence="3">
    <location>
        <begin position="1006"/>
        <end position="1145"/>
    </location>
</feature>
<dbReference type="Pfam" id="PF17973">
    <property type="entry name" value="bMG10"/>
    <property type="match status" value="1"/>
</dbReference>
<dbReference type="RefSeq" id="WP_005433070.1">
    <property type="nucleotide sequence ID" value="NZ_JH815513.1"/>
</dbReference>
<feature type="domain" description="Alpha-2-macroglobulin" evidence="4">
    <location>
        <begin position="1214"/>
        <end position="1302"/>
    </location>
</feature>
<sequence>MRTVPTFTFSILTLASLEAAAALSATVPPAWLKAEVSLPEHSRSPLVVKLSPDMTPCRAKYGNEAASKCSRLFGLVSSRVTGISLSPAVEGVWRWEARGALAFTPEEPWPERTTFKVDLSGLRLPSATTLNTPVIDFTTPPLTMTSGFATFWMDPAVSGERALTVDALFSTTIADTKAFEASVKVDVPSRSRLTFGKPVFIWNHFRTGFYMKLPVRTLGNATNVRITFPKAAGKWTAADGRHPVVQPGFRQAFVSYTIPAADSLYKMGEASLSPTRTETLEQVYELVLRPSLLTKPSDIVAAMRVTALPARMNEEAVSPTDWRRAPAVTPDVLARGTPVPVSIAQDPDTPSDSIRLLLKARPGDFLHLALPAGFGPEKGAVLSDGWTTVLAAADPGAAVGFLQPGSMMTLSGSRTLTLMADGVDRIRWRIERIRDPYLALTAQNWRAHETVTNAEALSEAADGVIPVAAGRRFASLPLDETKLPGGRAGLFQITLTGEKKTKDGWGVAAIAAKRLLVTDTALIAKTSRDGSHVVHAADLVRGVPAAGLRAVLLGANGVPLETVTTDETGAARFATTRGLEREKAPAAVVVTNEATGDLAWLSLSDASNVDHDHDFSTAGRLVSEDGLTGLVFSERGIYRPGETVHAGMIVKTADWHRLPAGMPVTLRITDATGRTMLETAPALTPEGTASADWSIPTDAVPGEIRIDLLAGDVVLSTHHAAIGDFTPEAMRLTARMVQGAPGWMKPGDLGIDATLAMSYGAPAAKKAMRARLVLSPARDISFPELPGWTFVDPAPFEGTLDEVKVKSVETDAAGRASLTLPLSSTAGTLKGRLLLEGFENGGIRAATENVDFLISPADTMLGWRRHAESTVKKGGIDMPAPEAFSWITRDEKRTFEFLLVDRFLKPCADRPLTLAVMARQSVTELASDSTGRLRYDERSVERPVRESAVTTDANGRTTASLNTSAPGDFSLVVKDEQGRVLARLPYHVAGEDLRPALSGDLPAATAKLVSDKSTYEAGEFARLDIVSPFEGLALVTLEADRVLVSKWVKVSAGTNAAQMEVPEGYSGRAFLSASLVRSSKDAARFLKAYARATAPVTLNMKPRTLGVKLEAPAVVPDTRELKVTVKSDAPGRVFLWAVDTGILSLTGYRTPSPVHALLEDRGLQVDTRQTLEGLMPEGMKLPGEAPFGGGFGSRAISADAMANPFRRTMDRAAVWWAGSLETDEKGRTVTVSLPSEFNGGVRLMAVGASEGRVGGASIDTAVRAPFILTPILPGFAAPGDVFTGVVSLNGEAPWKGSVALGLPEGLSAGVLSAPLVLEAPGEATARFDIAAGAVPGAASITVTATPEKGSAVTRTTSFSIRPAALRTHDVLWGPLADVKTADVTVKARLLPLENETSLTVSTTPLPLAHGLVRSLPEAFWLSSDAALSAAMPWAQLVGAPAAKLPAGDADALRRDATARIQKALDTIEGQLGWNGLSAWPWGSPSLMATTWALDFVLTLRENGRDVRPELVRRLADAISNALDGLTPDTLGQTRTAAWALAQLTREGTLEAERIEALRNRMDARELDWRNDPAALYIAYAYRLMRLTDEADELQKAAISIDVSKSEGNDTLTLGGIPALASAVRLAPTPEGTAHLLQTLESRPLASLTDRERAFLASALLSAPSNGAHAGKLDAVTLACTAPAAEKRPAESLAKGDGFVTLSAPGCTAFRLSSAASLKGLYHSTTAAGWPAEPHKTASYEGLEVVKRILNEAGEPVTSVKAGDVVTVEIRARRTSGNAESPVVITDLFPGGFAPASTDESLQGVDVRQTAVSEDRMVGVCMLEHQESTFTYRLRAQTHGKYTVPAVQAADGADPTIKAHDKSLTLTVTP</sequence>
<proteinExistence type="inferred from homology"/>
<dbReference type="InterPro" id="IPR001599">
    <property type="entry name" value="Macroglobln_a2"/>
</dbReference>
<gene>
    <name evidence="5" type="ORF">HMPREF9465_00099</name>
</gene>
<keyword evidence="6" id="KW-1185">Reference proteome</keyword>
<keyword evidence="2" id="KW-0732">Signal</keyword>
<dbReference type="Pfam" id="PF11974">
    <property type="entry name" value="bMG3"/>
    <property type="match status" value="1"/>
</dbReference>
<evidence type="ECO:0008006" key="7">
    <source>
        <dbReference type="Google" id="ProtNLM"/>
    </source>
</evidence>
<evidence type="ECO:0000256" key="2">
    <source>
        <dbReference type="SAM" id="SignalP"/>
    </source>
</evidence>
<name>K1KKU2_9BURK</name>
<dbReference type="SMART" id="SM01360">
    <property type="entry name" value="A2M"/>
    <property type="match status" value="1"/>
</dbReference>
<dbReference type="InterPro" id="IPR021868">
    <property type="entry name" value="Alpha_2_Macroglob_MG3"/>
</dbReference>
<dbReference type="GO" id="GO:0004866">
    <property type="term" value="F:endopeptidase inhibitor activity"/>
    <property type="evidence" value="ECO:0007669"/>
    <property type="project" value="InterPro"/>
</dbReference>
<dbReference type="Pfam" id="PF07703">
    <property type="entry name" value="A2M_BRD"/>
    <property type="match status" value="1"/>
</dbReference>